<feature type="domain" description="Ubiquitin-like" evidence="2">
    <location>
        <begin position="263"/>
        <end position="339"/>
    </location>
</feature>
<feature type="compositionally biased region" description="Polar residues" evidence="1">
    <location>
        <begin position="409"/>
        <end position="424"/>
    </location>
</feature>
<dbReference type="PANTHER" id="PTHR38886">
    <property type="entry name" value="SESA DOMAIN-CONTAINING PROTEIN"/>
    <property type="match status" value="1"/>
</dbReference>
<dbReference type="Pfam" id="PF22893">
    <property type="entry name" value="ULD_2"/>
    <property type="match status" value="1"/>
</dbReference>
<feature type="region of interest" description="Disordered" evidence="1">
    <location>
        <begin position="751"/>
        <end position="802"/>
    </location>
</feature>
<dbReference type="RefSeq" id="XP_031089872.1">
    <property type="nucleotide sequence ID" value="XM_031224632.1"/>
</dbReference>
<feature type="compositionally biased region" description="Polar residues" evidence="1">
    <location>
        <begin position="755"/>
        <end position="771"/>
    </location>
</feature>
<proteinExistence type="predicted"/>
<feature type="compositionally biased region" description="Basic and acidic residues" evidence="1">
    <location>
        <begin position="528"/>
        <end position="539"/>
    </location>
</feature>
<dbReference type="GeneID" id="42053765"/>
<name>A0A1L7W9U3_FUSPR</name>
<accession>A0A1L7W9U3</accession>
<evidence type="ECO:0000256" key="1">
    <source>
        <dbReference type="SAM" id="MobiDB-lite"/>
    </source>
</evidence>
<feature type="region of interest" description="Disordered" evidence="1">
    <location>
        <begin position="387"/>
        <end position="454"/>
    </location>
</feature>
<protein>
    <recommendedName>
        <fullName evidence="2">Ubiquitin-like domain-containing protein</fullName>
    </recommendedName>
</protein>
<evidence type="ECO:0000259" key="2">
    <source>
        <dbReference type="Pfam" id="PF22893"/>
    </source>
</evidence>
<gene>
    <name evidence="3" type="ORF">FPRO_08889</name>
</gene>
<feature type="compositionally biased region" description="Polar residues" evidence="1">
    <location>
        <begin position="781"/>
        <end position="799"/>
    </location>
</feature>
<dbReference type="Proteomes" id="UP000183971">
    <property type="component" value="Unassembled WGS sequence"/>
</dbReference>
<feature type="compositionally biased region" description="Basic residues" evidence="1">
    <location>
        <begin position="432"/>
        <end position="441"/>
    </location>
</feature>
<evidence type="ECO:0000313" key="3">
    <source>
        <dbReference type="EMBL" id="CZR49370.1"/>
    </source>
</evidence>
<dbReference type="VEuPathDB" id="FungiDB:FPRO_08889"/>
<comment type="caution">
    <text evidence="3">The sequence shown here is derived from an EMBL/GenBank/DDBJ whole genome shotgun (WGS) entry which is preliminary data.</text>
</comment>
<feature type="region of interest" description="Disordered" evidence="1">
    <location>
        <begin position="469"/>
        <end position="539"/>
    </location>
</feature>
<dbReference type="EMBL" id="FJOF01000016">
    <property type="protein sequence ID" value="CZR49370.1"/>
    <property type="molecule type" value="Genomic_DNA"/>
</dbReference>
<reference evidence="4" key="1">
    <citation type="journal article" date="2016" name="Genome Biol. Evol.">
        <title>Comparative 'omics' of the Fusarium fujikuroi species complex highlights differences in genetic potential and metabolite synthesis.</title>
        <authorList>
            <person name="Niehaus E.-M."/>
            <person name="Muensterkoetter M."/>
            <person name="Proctor R.H."/>
            <person name="Brown D.W."/>
            <person name="Sharon A."/>
            <person name="Idan Y."/>
            <person name="Oren-Young L."/>
            <person name="Sieber C.M."/>
            <person name="Novak O."/>
            <person name="Pencik A."/>
            <person name="Tarkowska D."/>
            <person name="Hromadova K."/>
            <person name="Freeman S."/>
            <person name="Maymon M."/>
            <person name="Elazar M."/>
            <person name="Youssef S.A."/>
            <person name="El-Shabrawy E.S.M."/>
            <person name="Shalaby A.B.A."/>
            <person name="Houterman P."/>
            <person name="Brock N.L."/>
            <person name="Burkhardt I."/>
            <person name="Tsavkelova E.A."/>
            <person name="Dickschat J.S."/>
            <person name="Galuszka P."/>
            <person name="Gueldener U."/>
            <person name="Tudzynski B."/>
        </authorList>
    </citation>
    <scope>NUCLEOTIDE SEQUENCE [LARGE SCALE GENOMIC DNA]</scope>
    <source>
        <strain evidence="4">ET1</strain>
    </source>
</reference>
<sequence>MEVTFGAVGDFISIGVLIKDFIELLDDSRGSVWEYNSLKQQLIFLRLNLDLAKRSYDEHYNAPQFQDIRTTLESVVDEAERRLEGIAVKVKKYTSTLSKDSTERRIKRLARKVQWSLEKKETEKFLLDLNRYTSIIQSLQFDGFTRLMAHKLDSSQKDQNDTQKLVSKLQKDFDDRFTSLEDELRAARTNSANTQQYLLDISVVITRRLDIVTQTVNSLGVAVLRGVSGLSYLGTSVLCLLSTMHSNIIGRLERPPHMGPFFTFEDYLGVDSIILLNFVDSWNAFEGSLHGKFKGRKGGRRVAQNRFLLQDHQTGDEIDRDVHWNLAITPGSRINMSLICEVKEDEDEAQSLKCPFPSCGAMCEGVIGTVIQCPSCQQLFRKLPGMSDDEDIPVAPNAPDSGIRDPSLKSESNSSDLGQSSKRNGTPLDKRRALRSKRKPKDARNTDSDSDDADLTGIKRVTVLPILQLAVRPTPPKSKANRKLEASAPQVASEEQGKGRNLDNVNRSASVETALGTIKSQPRGNNKRVSELQSESHEEKLGAASMSGMPYQQIDGHSGYPDHKIPGRGAYTYESTLPGDSISKGSRKKYTLARVPHRSSQFRNTISKEERKRLKRYLRNPPMATEADAEEHKIPAGYSLKKWDPREEPILLLGSVFDVNSLGKWIYDWSVYAHKPSTPISDMAGDFWLLLIQLADRLKRAEDTIERIESKDSKELVEEYIEAGERFWARLRSLLKRCEAPMLRAYKFDEEDPKNTVNQKGNTDENNNESSQEAKSKSDALNESGETLPSSEGGTIQETGKTKQDVEKSVGVAFIQTIFGKGAELKRTERLMLNMRLYNLRFDANCEEVLSSIQPYNFF</sequence>
<evidence type="ECO:0000313" key="4">
    <source>
        <dbReference type="Proteomes" id="UP000183971"/>
    </source>
</evidence>
<organism evidence="3 4">
    <name type="scientific">Fusarium proliferatum (strain ET1)</name>
    <name type="common">Orchid endophyte fungus</name>
    <dbReference type="NCBI Taxonomy" id="1227346"/>
    <lineage>
        <taxon>Eukaryota</taxon>
        <taxon>Fungi</taxon>
        <taxon>Dikarya</taxon>
        <taxon>Ascomycota</taxon>
        <taxon>Pezizomycotina</taxon>
        <taxon>Sordariomycetes</taxon>
        <taxon>Hypocreomycetidae</taxon>
        <taxon>Hypocreales</taxon>
        <taxon>Nectriaceae</taxon>
        <taxon>Fusarium</taxon>
        <taxon>Fusarium fujikuroi species complex</taxon>
    </lineage>
</organism>
<keyword evidence="4" id="KW-1185">Reference proteome</keyword>
<dbReference type="InterPro" id="IPR054464">
    <property type="entry name" value="ULD_fung"/>
</dbReference>
<dbReference type="AlphaFoldDB" id="A0A1L7W9U3"/>
<dbReference type="PANTHER" id="PTHR38886:SF1">
    <property type="entry name" value="NACHT-NTPASE AND P-LOOP NTPASES N-TERMINAL DOMAIN-CONTAINING PROTEIN"/>
    <property type="match status" value="1"/>
</dbReference>